<proteinExistence type="predicted"/>
<protein>
    <recommendedName>
        <fullName evidence="3">Cytochrome b5 heme-binding domain-containing protein</fullName>
    </recommendedName>
</protein>
<dbReference type="EMBL" id="JAVFHQ010000009">
    <property type="protein sequence ID" value="KAK4547962.1"/>
    <property type="molecule type" value="Genomic_DNA"/>
</dbReference>
<name>A0AAV9JRF1_9PEZI</name>
<comment type="caution">
    <text evidence="1">The sequence shown here is derived from an EMBL/GenBank/DDBJ whole genome shotgun (WGS) entry which is preliminary data.</text>
</comment>
<dbReference type="Proteomes" id="UP001324427">
    <property type="component" value="Unassembled WGS sequence"/>
</dbReference>
<dbReference type="PANTHER" id="PTHR42085:SF1">
    <property type="entry name" value="F-BOX DOMAIN-CONTAINING PROTEIN"/>
    <property type="match status" value="1"/>
</dbReference>
<evidence type="ECO:0008006" key="3">
    <source>
        <dbReference type="Google" id="ProtNLM"/>
    </source>
</evidence>
<gene>
    <name evidence="1" type="ORF">LTR36_010681</name>
</gene>
<sequence length="210" mass="24243">MPQTSFLALPTELRQEIYDHVFEHDERWVIYHIHGHVYDLTTQSYLHDKRAAPGSLGILRTCSQVYEEASKLLYASTKVTTCIRPPVAKAWSKSSISLGLVGEVRLWRFVRDLELTVELEPKLDVLAYSNRISDFIQPLNFGRELRRLKVVMQLPEEYALPSYTENILEALSQLKVDRGEVSVRFDGDTEDDESEDICGRLRERILMSRG</sequence>
<dbReference type="InterPro" id="IPR038883">
    <property type="entry name" value="AN11006-like"/>
</dbReference>
<accession>A0AAV9JRF1</accession>
<organism evidence="1 2">
    <name type="scientific">Oleoguttula mirabilis</name>
    <dbReference type="NCBI Taxonomy" id="1507867"/>
    <lineage>
        <taxon>Eukaryota</taxon>
        <taxon>Fungi</taxon>
        <taxon>Dikarya</taxon>
        <taxon>Ascomycota</taxon>
        <taxon>Pezizomycotina</taxon>
        <taxon>Dothideomycetes</taxon>
        <taxon>Dothideomycetidae</taxon>
        <taxon>Mycosphaerellales</taxon>
        <taxon>Teratosphaeriaceae</taxon>
        <taxon>Oleoguttula</taxon>
    </lineage>
</organism>
<reference evidence="1 2" key="1">
    <citation type="submission" date="2021-11" db="EMBL/GenBank/DDBJ databases">
        <title>Black yeast isolated from Biological Soil Crust.</title>
        <authorList>
            <person name="Kurbessoian T."/>
        </authorList>
    </citation>
    <scope>NUCLEOTIDE SEQUENCE [LARGE SCALE GENOMIC DNA]</scope>
    <source>
        <strain evidence="1 2">CCFEE 5522</strain>
    </source>
</reference>
<evidence type="ECO:0000313" key="2">
    <source>
        <dbReference type="Proteomes" id="UP001324427"/>
    </source>
</evidence>
<dbReference type="PANTHER" id="PTHR42085">
    <property type="entry name" value="F-BOX DOMAIN-CONTAINING PROTEIN"/>
    <property type="match status" value="1"/>
</dbReference>
<keyword evidence="2" id="KW-1185">Reference proteome</keyword>
<evidence type="ECO:0000313" key="1">
    <source>
        <dbReference type="EMBL" id="KAK4547962.1"/>
    </source>
</evidence>
<dbReference type="AlphaFoldDB" id="A0AAV9JRF1"/>